<dbReference type="Proteomes" id="UP000031737">
    <property type="component" value="Unassembled WGS sequence"/>
</dbReference>
<feature type="compositionally biased region" description="Basic and acidic residues" evidence="1">
    <location>
        <begin position="211"/>
        <end position="236"/>
    </location>
</feature>
<name>A0A061J2E2_TRYRA</name>
<comment type="caution">
    <text evidence="2">The sequence shown here is derived from an EMBL/GenBank/DDBJ whole genome shotgun (WGS) entry which is preliminary data.</text>
</comment>
<evidence type="ECO:0000313" key="3">
    <source>
        <dbReference type="Proteomes" id="UP000031737"/>
    </source>
</evidence>
<feature type="compositionally biased region" description="Basic residues" evidence="1">
    <location>
        <begin position="196"/>
        <end position="210"/>
    </location>
</feature>
<feature type="compositionally biased region" description="Basic residues" evidence="1">
    <location>
        <begin position="237"/>
        <end position="248"/>
    </location>
</feature>
<gene>
    <name evidence="2" type="ORF">TRSC58_04838</name>
</gene>
<evidence type="ECO:0000256" key="1">
    <source>
        <dbReference type="SAM" id="MobiDB-lite"/>
    </source>
</evidence>
<sequence length="263" mass="29746">MTAANGEQKKPVVLRDMLFMWEIVASFSDPQTVCVLERLCRDVHETLTLSSTGTRLLQRYWNAQYHKLLWEESRIDPARLTLDFVLTRSEGRRSWKKMYREEYPLYVARTFQGKGANNNALNMAKVRFKVDPMNELLSGEELAKLELTPQEALARRVARNLVSLEGEEVSNAPLRNDGDGDGNGAPRQSDAAARKGPPHHSTNKKGRRKGVRGEGAEARKDPALGLSRDDYNNDRRLGKHREKHRKGGMGRWSAFASGEGEDD</sequence>
<dbReference type="AlphaFoldDB" id="A0A061J2E2"/>
<organism evidence="2 3">
    <name type="scientific">Trypanosoma rangeli SC58</name>
    <dbReference type="NCBI Taxonomy" id="429131"/>
    <lineage>
        <taxon>Eukaryota</taxon>
        <taxon>Discoba</taxon>
        <taxon>Euglenozoa</taxon>
        <taxon>Kinetoplastea</taxon>
        <taxon>Metakinetoplastina</taxon>
        <taxon>Trypanosomatida</taxon>
        <taxon>Trypanosomatidae</taxon>
        <taxon>Trypanosoma</taxon>
        <taxon>Herpetosoma</taxon>
    </lineage>
</organism>
<proteinExistence type="predicted"/>
<evidence type="ECO:0000313" key="2">
    <source>
        <dbReference type="EMBL" id="ESL07472.1"/>
    </source>
</evidence>
<dbReference type="EMBL" id="AUPL01004838">
    <property type="protein sequence ID" value="ESL07472.1"/>
    <property type="molecule type" value="Genomic_DNA"/>
</dbReference>
<dbReference type="VEuPathDB" id="TriTrypDB:TRSC58_04838"/>
<dbReference type="OrthoDB" id="277978at2759"/>
<keyword evidence="3" id="KW-1185">Reference proteome</keyword>
<feature type="region of interest" description="Disordered" evidence="1">
    <location>
        <begin position="168"/>
        <end position="263"/>
    </location>
</feature>
<reference evidence="2 3" key="1">
    <citation type="submission" date="2013-07" db="EMBL/GenBank/DDBJ databases">
        <authorList>
            <person name="Stoco P.H."/>
            <person name="Wagner G."/>
            <person name="Gerber A."/>
            <person name="Zaha A."/>
            <person name="Thompson C."/>
            <person name="Bartholomeu D.C."/>
            <person name="Luckemeyer D.D."/>
            <person name="Bahia D."/>
            <person name="Loreto E."/>
            <person name="Prestes E.B."/>
            <person name="Lima F.M."/>
            <person name="Rodrigues-Luiz G."/>
            <person name="Vallejo G.A."/>
            <person name="Filho J.F."/>
            <person name="Monteiro K.M."/>
            <person name="Tyler K.M."/>
            <person name="de Almeida L.G."/>
            <person name="Ortiz M.F."/>
            <person name="Siervo M.A."/>
            <person name="de Moraes M.H."/>
            <person name="Cunha O.L."/>
            <person name="Mendonca-Neto R."/>
            <person name="Silva R."/>
            <person name="Teixeira S.M."/>
            <person name="Murta S.M."/>
            <person name="Sincero T.C."/>
            <person name="Mendes T.A."/>
            <person name="Urmenyi T.P."/>
            <person name="Silva V.G."/>
            <person name="da Rocha W.D."/>
            <person name="Andersson B."/>
            <person name="Romanha A.J."/>
            <person name="Steindel M."/>
            <person name="de Vasconcelos A.T."/>
            <person name="Grisard E.C."/>
        </authorList>
    </citation>
    <scope>NUCLEOTIDE SEQUENCE [LARGE SCALE GENOMIC DNA]</scope>
    <source>
        <strain evidence="2 3">SC58</strain>
    </source>
</reference>
<protein>
    <submittedName>
        <fullName evidence="2">Uncharacterized protein</fullName>
    </submittedName>
</protein>
<accession>A0A061J2E2</accession>